<dbReference type="EMBL" id="BRLB01000009">
    <property type="protein sequence ID" value="GKX30352.1"/>
    <property type="molecule type" value="Genomic_DNA"/>
</dbReference>
<evidence type="ECO:0000313" key="1">
    <source>
        <dbReference type="EMBL" id="GKX30352.1"/>
    </source>
</evidence>
<evidence type="ECO:0000313" key="2">
    <source>
        <dbReference type="Proteomes" id="UP001144256"/>
    </source>
</evidence>
<dbReference type="RefSeq" id="WP_281816467.1">
    <property type="nucleotide sequence ID" value="NZ_BRLB01000009.1"/>
</dbReference>
<reference evidence="1" key="1">
    <citation type="submission" date="2022-06" db="EMBL/GenBank/DDBJ databases">
        <title>Vallitalea longa sp. nov., an anaerobic bacterium isolated from marine sediment.</title>
        <authorList>
            <person name="Hirano S."/>
            <person name="Terahara T."/>
            <person name="Mori K."/>
            <person name="Hamada M."/>
            <person name="Matsumoto R."/>
            <person name="Kobayashi T."/>
        </authorList>
    </citation>
    <scope>NUCLEOTIDE SEQUENCE</scope>
    <source>
        <strain evidence="1">SH18-1</strain>
    </source>
</reference>
<comment type="caution">
    <text evidence="1">The sequence shown here is derived from an EMBL/GenBank/DDBJ whole genome shotgun (WGS) entry which is preliminary data.</text>
</comment>
<gene>
    <name evidence="1" type="ORF">SH1V18_28320</name>
</gene>
<proteinExistence type="predicted"/>
<dbReference type="AlphaFoldDB" id="A0A9W5YAG9"/>
<dbReference type="Proteomes" id="UP001144256">
    <property type="component" value="Unassembled WGS sequence"/>
</dbReference>
<keyword evidence="2" id="KW-1185">Reference proteome</keyword>
<name>A0A9W5YAG9_9FIRM</name>
<sequence length="63" mass="6426">MTDREKYGLFLDDELSSLSKSFDIKSEDTNELPVAAAAAGPEGAALAAGAPESFAIPGGQALL</sequence>
<organism evidence="1 2">
    <name type="scientific">Vallitalea longa</name>
    <dbReference type="NCBI Taxonomy" id="2936439"/>
    <lineage>
        <taxon>Bacteria</taxon>
        <taxon>Bacillati</taxon>
        <taxon>Bacillota</taxon>
        <taxon>Clostridia</taxon>
        <taxon>Lachnospirales</taxon>
        <taxon>Vallitaleaceae</taxon>
        <taxon>Vallitalea</taxon>
    </lineage>
</organism>
<accession>A0A9W5YAG9</accession>
<protein>
    <submittedName>
        <fullName evidence="1">Uncharacterized protein</fullName>
    </submittedName>
</protein>